<accession>A0ABY5VH78</accession>
<organism evidence="2 3">
    <name type="scientific">Ruminococcus gauvreauii</name>
    <dbReference type="NCBI Taxonomy" id="438033"/>
    <lineage>
        <taxon>Bacteria</taxon>
        <taxon>Bacillati</taxon>
        <taxon>Bacillota</taxon>
        <taxon>Clostridia</taxon>
        <taxon>Eubacteriales</taxon>
        <taxon>Oscillospiraceae</taxon>
        <taxon>Ruminococcus</taxon>
    </lineage>
</organism>
<sequence>MRQIQILLMKYTSLFVFCGLIYVGIELLFRQRSDHTMFFLAGFCGTVFLTGLNNLFSYELDYTLQVLMSGTCCTMSEWVCGRLVNMDYHIWDYRGLWLSSADGQVNFFFFLAWCVISALAIPCLDYIEWRVFSYREDTPPYYKIFGRIRFQFHQSIRTHVKEKPVD</sequence>
<dbReference type="Proteomes" id="UP001060164">
    <property type="component" value="Chromosome"/>
</dbReference>
<gene>
    <name evidence="2" type="ORF">NQ502_18375</name>
</gene>
<feature type="transmembrane region" description="Helical" evidence="1">
    <location>
        <begin position="107"/>
        <end position="127"/>
    </location>
</feature>
<feature type="transmembrane region" description="Helical" evidence="1">
    <location>
        <begin position="6"/>
        <end position="25"/>
    </location>
</feature>
<keyword evidence="1" id="KW-0812">Transmembrane</keyword>
<keyword evidence="1" id="KW-1133">Transmembrane helix</keyword>
<evidence type="ECO:0008006" key="4">
    <source>
        <dbReference type="Google" id="ProtNLM"/>
    </source>
</evidence>
<evidence type="ECO:0000256" key="1">
    <source>
        <dbReference type="SAM" id="Phobius"/>
    </source>
</evidence>
<keyword evidence="1" id="KW-0472">Membrane</keyword>
<reference evidence="2" key="1">
    <citation type="journal article" date="2022" name="Cell">
        <title>Design, construction, and in vivo augmentation of a complex gut microbiome.</title>
        <authorList>
            <person name="Cheng A.G."/>
            <person name="Ho P.Y."/>
            <person name="Aranda-Diaz A."/>
            <person name="Jain S."/>
            <person name="Yu F.B."/>
            <person name="Meng X."/>
            <person name="Wang M."/>
            <person name="Iakiviak M."/>
            <person name="Nagashima K."/>
            <person name="Zhao A."/>
            <person name="Murugkar P."/>
            <person name="Patil A."/>
            <person name="Atabakhsh K."/>
            <person name="Weakley A."/>
            <person name="Yan J."/>
            <person name="Brumbaugh A.R."/>
            <person name="Higginbottom S."/>
            <person name="Dimas A."/>
            <person name="Shiver A.L."/>
            <person name="Deutschbauer A."/>
            <person name="Neff N."/>
            <person name="Sonnenburg J.L."/>
            <person name="Huang K.C."/>
            <person name="Fischbach M.A."/>
        </authorList>
    </citation>
    <scope>NUCLEOTIDE SEQUENCE</scope>
    <source>
        <strain evidence="2">DSM 19829</strain>
    </source>
</reference>
<protein>
    <recommendedName>
        <fullName evidence="4">ABC-transporter type IV</fullName>
    </recommendedName>
</protein>
<feature type="transmembrane region" description="Helical" evidence="1">
    <location>
        <begin position="37"/>
        <end position="56"/>
    </location>
</feature>
<keyword evidence="3" id="KW-1185">Reference proteome</keyword>
<proteinExistence type="predicted"/>
<name>A0ABY5VH78_9FIRM</name>
<evidence type="ECO:0000313" key="3">
    <source>
        <dbReference type="Proteomes" id="UP001060164"/>
    </source>
</evidence>
<dbReference type="EMBL" id="CP102290">
    <property type="protein sequence ID" value="UWP59301.1"/>
    <property type="molecule type" value="Genomic_DNA"/>
</dbReference>
<dbReference type="RefSeq" id="WP_028529869.1">
    <property type="nucleotide sequence ID" value="NZ_CABLBR010000035.1"/>
</dbReference>
<evidence type="ECO:0000313" key="2">
    <source>
        <dbReference type="EMBL" id="UWP59301.1"/>
    </source>
</evidence>